<feature type="domain" description="Enoyl-CoA hydratase/isomerase" evidence="9">
    <location>
        <begin position="179"/>
        <end position="238"/>
    </location>
</feature>
<feature type="signal peptide" evidence="8">
    <location>
        <begin position="1"/>
        <end position="19"/>
    </location>
</feature>
<keyword evidence="5" id="KW-0378">Hydrolase</keyword>
<comment type="function">
    <text evidence="6">Hydrolyzes 3-hydroxyisobutyryl-CoA (HIBYL-CoA), a saline catabolite. Has high activity toward isobutyryl-CoA. Could be an isobutyryl-CoA dehydrogenase that functions in valine catabolism. Also hydrolyzes 3-hydroxypropanoyl-CoA.</text>
</comment>
<evidence type="ECO:0000256" key="6">
    <source>
        <dbReference type="ARBA" id="ARBA00024871"/>
    </source>
</evidence>
<comment type="similarity">
    <text evidence="2">Belongs to the enoyl-CoA hydratase/isomerase family.</text>
</comment>
<evidence type="ECO:0000256" key="3">
    <source>
        <dbReference type="ARBA" id="ARBA00011915"/>
    </source>
</evidence>
<dbReference type="EMBL" id="JAPWTJ010000237">
    <property type="protein sequence ID" value="KAJ8980765.1"/>
    <property type="molecule type" value="Genomic_DNA"/>
</dbReference>
<name>A0ABQ9JU02_9CUCU</name>
<evidence type="ECO:0000313" key="10">
    <source>
        <dbReference type="EMBL" id="KAJ8980765.1"/>
    </source>
</evidence>
<dbReference type="SUPFAM" id="SSF52096">
    <property type="entry name" value="ClpP/crotonase"/>
    <property type="match status" value="1"/>
</dbReference>
<evidence type="ECO:0000313" key="11">
    <source>
        <dbReference type="Proteomes" id="UP001162164"/>
    </source>
</evidence>
<proteinExistence type="inferred from homology"/>
<comment type="caution">
    <text evidence="10">The sequence shown here is derived from an EMBL/GenBank/DDBJ whole genome shotgun (WGS) entry which is preliminary data.</text>
</comment>
<evidence type="ECO:0000256" key="7">
    <source>
        <dbReference type="ARBA" id="ARBA00031181"/>
    </source>
</evidence>
<dbReference type="InterPro" id="IPR032259">
    <property type="entry name" value="HIBYL-CoA-H"/>
</dbReference>
<evidence type="ECO:0000256" key="2">
    <source>
        <dbReference type="ARBA" id="ARBA00005254"/>
    </source>
</evidence>
<accession>A0ABQ9JU02</accession>
<dbReference type="PANTHER" id="PTHR43176:SF3">
    <property type="entry name" value="3-HYDROXYISOBUTYRYL-COA HYDROLASE, MITOCHONDRIAL"/>
    <property type="match status" value="1"/>
</dbReference>
<gene>
    <name evidence="10" type="ORF">NQ317_013770</name>
</gene>
<dbReference type="Proteomes" id="UP001162164">
    <property type="component" value="Unassembled WGS sequence"/>
</dbReference>
<dbReference type="EC" id="3.1.2.4" evidence="3"/>
<feature type="chain" id="PRO_5046930718" description="3-hydroxyisobutyryl-CoA hydrolase, mitochondrial" evidence="8">
    <location>
        <begin position="20"/>
        <end position="240"/>
    </location>
</feature>
<dbReference type="PANTHER" id="PTHR43176">
    <property type="entry name" value="3-HYDROXYISOBUTYRYL-COA HYDROLASE-RELATED"/>
    <property type="match status" value="1"/>
</dbReference>
<evidence type="ECO:0000256" key="8">
    <source>
        <dbReference type="SAM" id="SignalP"/>
    </source>
</evidence>
<dbReference type="Pfam" id="PF16113">
    <property type="entry name" value="ECH_2"/>
    <property type="match status" value="1"/>
</dbReference>
<keyword evidence="11" id="KW-1185">Reference proteome</keyword>
<evidence type="ECO:0000259" key="9">
    <source>
        <dbReference type="Pfam" id="PF16113"/>
    </source>
</evidence>
<dbReference type="InterPro" id="IPR045004">
    <property type="entry name" value="ECH_dom"/>
</dbReference>
<sequence length="240" mass="26808">MSLLMVLSFSIARIQLHMCSKGDIMKTGRINFPAEYRRSVKLSSVWCIWRQTKCLLYEFFLELQLYDITFTAVNQRIGKTILQYRHRKCGIQTGPKQNLENTFGQGGCNETGSLDRIVTQDVITDASAPLGVSGPQSKLINRYEQSKLLIGLFKTALTNTRKVSGGHEEVILQNVGDKGLIILNRPDAMNAMNVEMAKKVYNTLKKWKSIKSAVILKGTGNKAYCVGGDLKSIVLAEKTN</sequence>
<protein>
    <recommendedName>
        <fullName evidence="4">3-hydroxyisobutyryl-CoA hydrolase, mitochondrial</fullName>
        <ecNumber evidence="3">3.1.2.4</ecNumber>
    </recommendedName>
    <alternativeName>
        <fullName evidence="7">3-hydroxyisobutyryl-coenzyme A hydrolase</fullName>
    </alternativeName>
</protein>
<evidence type="ECO:0000256" key="1">
    <source>
        <dbReference type="ARBA" id="ARBA00001709"/>
    </source>
</evidence>
<evidence type="ECO:0000256" key="4">
    <source>
        <dbReference type="ARBA" id="ARBA00016714"/>
    </source>
</evidence>
<reference evidence="10" key="1">
    <citation type="journal article" date="2023" name="Insect Mol. Biol.">
        <title>Genome sequencing provides insights into the evolution of gene families encoding plant cell wall-degrading enzymes in longhorned beetles.</title>
        <authorList>
            <person name="Shin N.R."/>
            <person name="Okamura Y."/>
            <person name="Kirsch R."/>
            <person name="Pauchet Y."/>
        </authorList>
    </citation>
    <scope>NUCLEOTIDE SEQUENCE</scope>
    <source>
        <strain evidence="10">MMC_N1</strain>
    </source>
</reference>
<dbReference type="Gene3D" id="3.90.226.10">
    <property type="entry name" value="2-enoyl-CoA Hydratase, Chain A, domain 1"/>
    <property type="match status" value="1"/>
</dbReference>
<evidence type="ECO:0000256" key="5">
    <source>
        <dbReference type="ARBA" id="ARBA00022801"/>
    </source>
</evidence>
<organism evidence="10 11">
    <name type="scientific">Molorchus minor</name>
    <dbReference type="NCBI Taxonomy" id="1323400"/>
    <lineage>
        <taxon>Eukaryota</taxon>
        <taxon>Metazoa</taxon>
        <taxon>Ecdysozoa</taxon>
        <taxon>Arthropoda</taxon>
        <taxon>Hexapoda</taxon>
        <taxon>Insecta</taxon>
        <taxon>Pterygota</taxon>
        <taxon>Neoptera</taxon>
        <taxon>Endopterygota</taxon>
        <taxon>Coleoptera</taxon>
        <taxon>Polyphaga</taxon>
        <taxon>Cucujiformia</taxon>
        <taxon>Chrysomeloidea</taxon>
        <taxon>Cerambycidae</taxon>
        <taxon>Lamiinae</taxon>
        <taxon>Monochamini</taxon>
        <taxon>Molorchus</taxon>
    </lineage>
</organism>
<keyword evidence="8" id="KW-0732">Signal</keyword>
<comment type="catalytic activity">
    <reaction evidence="1">
        <text>3-hydroxy-2-methylpropanoyl-CoA + H2O = 3-hydroxy-2-methylpropanoate + CoA + H(+)</text>
        <dbReference type="Rhea" id="RHEA:20888"/>
        <dbReference type="ChEBI" id="CHEBI:11805"/>
        <dbReference type="ChEBI" id="CHEBI:15377"/>
        <dbReference type="ChEBI" id="CHEBI:15378"/>
        <dbReference type="ChEBI" id="CHEBI:57287"/>
        <dbReference type="ChEBI" id="CHEBI:57340"/>
        <dbReference type="EC" id="3.1.2.4"/>
    </reaction>
</comment>
<dbReference type="InterPro" id="IPR029045">
    <property type="entry name" value="ClpP/crotonase-like_dom_sf"/>
</dbReference>